<feature type="compositionally biased region" description="Polar residues" evidence="1">
    <location>
        <begin position="1"/>
        <end position="12"/>
    </location>
</feature>
<evidence type="ECO:0000256" key="1">
    <source>
        <dbReference type="SAM" id="MobiDB-lite"/>
    </source>
</evidence>
<evidence type="ECO:0000313" key="3">
    <source>
        <dbReference type="Proteomes" id="UP001066276"/>
    </source>
</evidence>
<evidence type="ECO:0000313" key="2">
    <source>
        <dbReference type="EMBL" id="KAJ1193127.1"/>
    </source>
</evidence>
<proteinExistence type="predicted"/>
<reference evidence="2" key="1">
    <citation type="journal article" date="2022" name="bioRxiv">
        <title>Sequencing and chromosome-scale assembly of the giantPleurodeles waltlgenome.</title>
        <authorList>
            <person name="Brown T."/>
            <person name="Elewa A."/>
            <person name="Iarovenko S."/>
            <person name="Subramanian E."/>
            <person name="Araus A.J."/>
            <person name="Petzold A."/>
            <person name="Susuki M."/>
            <person name="Suzuki K.-i.T."/>
            <person name="Hayashi T."/>
            <person name="Toyoda A."/>
            <person name="Oliveira C."/>
            <person name="Osipova E."/>
            <person name="Leigh N.D."/>
            <person name="Simon A."/>
            <person name="Yun M.H."/>
        </authorList>
    </citation>
    <scope>NUCLEOTIDE SEQUENCE</scope>
    <source>
        <strain evidence="2">20211129_DDA</strain>
        <tissue evidence="2">Liver</tissue>
    </source>
</reference>
<dbReference type="EMBL" id="JANPWB010000004">
    <property type="protein sequence ID" value="KAJ1193127.1"/>
    <property type="molecule type" value="Genomic_DNA"/>
</dbReference>
<gene>
    <name evidence="2" type="ORF">NDU88_002432</name>
</gene>
<feature type="compositionally biased region" description="Polar residues" evidence="1">
    <location>
        <begin position="42"/>
        <end position="52"/>
    </location>
</feature>
<protein>
    <submittedName>
        <fullName evidence="2">Uncharacterized protein</fullName>
    </submittedName>
</protein>
<keyword evidence="3" id="KW-1185">Reference proteome</keyword>
<feature type="region of interest" description="Disordered" evidence="1">
    <location>
        <begin position="1"/>
        <end position="64"/>
    </location>
</feature>
<comment type="caution">
    <text evidence="2">The sequence shown here is derived from an EMBL/GenBank/DDBJ whole genome shotgun (WGS) entry which is preliminary data.</text>
</comment>
<name>A0AAV7UZS5_PLEWA</name>
<dbReference type="Proteomes" id="UP001066276">
    <property type="component" value="Chromosome 2_2"/>
</dbReference>
<sequence>MPGPSPQLTNQRIPEPADYTGPGGPETASALFLRTSRAPRYDSSSLSPQPRTQEACRVRWSGPPGTAEAPVFRGLSARLCQRAQDQPWLCAPTLPPRAARCAPLPHSINAPPLGWKSINFLKVEPCGVGGPSRGPGSLARSAPAVGATEATPGFSRDTVRRRAEGSRGSAPREPCLEAHRPLCPRATVRFNLSPELSRDV</sequence>
<dbReference type="AlphaFoldDB" id="A0AAV7UZS5"/>
<organism evidence="2 3">
    <name type="scientific">Pleurodeles waltl</name>
    <name type="common">Iberian ribbed newt</name>
    <dbReference type="NCBI Taxonomy" id="8319"/>
    <lineage>
        <taxon>Eukaryota</taxon>
        <taxon>Metazoa</taxon>
        <taxon>Chordata</taxon>
        <taxon>Craniata</taxon>
        <taxon>Vertebrata</taxon>
        <taxon>Euteleostomi</taxon>
        <taxon>Amphibia</taxon>
        <taxon>Batrachia</taxon>
        <taxon>Caudata</taxon>
        <taxon>Salamandroidea</taxon>
        <taxon>Salamandridae</taxon>
        <taxon>Pleurodelinae</taxon>
        <taxon>Pleurodeles</taxon>
    </lineage>
</organism>
<feature type="region of interest" description="Disordered" evidence="1">
    <location>
        <begin position="131"/>
        <end position="176"/>
    </location>
</feature>
<accession>A0AAV7UZS5</accession>